<dbReference type="EMBL" id="OZ075112">
    <property type="protein sequence ID" value="CAL4970214.1"/>
    <property type="molecule type" value="Genomic_DNA"/>
</dbReference>
<evidence type="ECO:0000313" key="1">
    <source>
        <dbReference type="EMBL" id="CAL4970214.1"/>
    </source>
</evidence>
<protein>
    <submittedName>
        <fullName evidence="1">Uncharacterized protein</fullName>
    </submittedName>
</protein>
<gene>
    <name evidence="1" type="ORF">URODEC1_LOCUS49975</name>
</gene>
<proteinExistence type="predicted"/>
<sequence length="193" mass="20903">MPKHDLTCGSIKAWPKQRGLLLMKLQKIHELARSITKPSTTLHNLRQETPPSQAGGRMPWFPAVPPALAAADGGRIKTKRVAGLPRLLHKLFIKVLRLRPASAAEAEFYGYRIDDGVGEEEYCYYYSYGGAGSSWAGVLSSIPEEADDDSSSEDDATSPDVATAGATVLRKAQSERFVVGTPDAAVVHVEVLL</sequence>
<reference evidence="1" key="1">
    <citation type="submission" date="2024-10" db="EMBL/GenBank/DDBJ databases">
        <authorList>
            <person name="Ryan C."/>
        </authorList>
    </citation>
    <scope>NUCLEOTIDE SEQUENCE [LARGE SCALE GENOMIC DNA]</scope>
</reference>
<organism evidence="1 2">
    <name type="scientific">Urochloa decumbens</name>
    <dbReference type="NCBI Taxonomy" id="240449"/>
    <lineage>
        <taxon>Eukaryota</taxon>
        <taxon>Viridiplantae</taxon>
        <taxon>Streptophyta</taxon>
        <taxon>Embryophyta</taxon>
        <taxon>Tracheophyta</taxon>
        <taxon>Spermatophyta</taxon>
        <taxon>Magnoliopsida</taxon>
        <taxon>Liliopsida</taxon>
        <taxon>Poales</taxon>
        <taxon>Poaceae</taxon>
        <taxon>PACMAD clade</taxon>
        <taxon>Panicoideae</taxon>
        <taxon>Panicodae</taxon>
        <taxon>Paniceae</taxon>
        <taxon>Melinidinae</taxon>
        <taxon>Urochloa</taxon>
    </lineage>
</organism>
<dbReference type="Proteomes" id="UP001497457">
    <property type="component" value="Chromosome 2b"/>
</dbReference>
<name>A0ABC9A345_9POAL</name>
<accession>A0ABC9A345</accession>
<evidence type="ECO:0000313" key="2">
    <source>
        <dbReference type="Proteomes" id="UP001497457"/>
    </source>
</evidence>
<keyword evidence="2" id="KW-1185">Reference proteome</keyword>
<dbReference type="AlphaFoldDB" id="A0ABC9A345"/>